<dbReference type="Pfam" id="PF00861">
    <property type="entry name" value="Ribosomal_L18p"/>
    <property type="match status" value="1"/>
</dbReference>
<dbReference type="InterPro" id="IPR004389">
    <property type="entry name" value="Ribosomal_uL18_bac-type"/>
</dbReference>
<evidence type="ECO:0000256" key="7">
    <source>
        <dbReference type="HAMAP-Rule" id="MF_01337"/>
    </source>
</evidence>
<dbReference type="OrthoDB" id="9810939at2"/>
<dbReference type="GO" id="GO:0003735">
    <property type="term" value="F:structural constituent of ribosome"/>
    <property type="evidence" value="ECO:0007669"/>
    <property type="project" value="InterPro"/>
</dbReference>
<dbReference type="EMBL" id="VFPQ01000001">
    <property type="protein sequence ID" value="TQM77067.1"/>
    <property type="molecule type" value="Genomic_DNA"/>
</dbReference>
<keyword evidence="9" id="KW-1185">Reference proteome</keyword>
<evidence type="ECO:0000313" key="8">
    <source>
        <dbReference type="EMBL" id="TQM77067.1"/>
    </source>
</evidence>
<comment type="subunit">
    <text evidence="7">Part of the 50S ribosomal subunit; part of the 5S rRNA/L5/L18/L25 subcomplex. Contacts the 5S and 23S rRNAs.</text>
</comment>
<evidence type="ECO:0000256" key="5">
    <source>
        <dbReference type="ARBA" id="ARBA00023274"/>
    </source>
</evidence>
<evidence type="ECO:0000256" key="1">
    <source>
        <dbReference type="ARBA" id="ARBA00007116"/>
    </source>
</evidence>
<evidence type="ECO:0000256" key="2">
    <source>
        <dbReference type="ARBA" id="ARBA00022730"/>
    </source>
</evidence>
<dbReference type="HAMAP" id="MF_01337_B">
    <property type="entry name" value="Ribosomal_uL18_B"/>
    <property type="match status" value="1"/>
</dbReference>
<keyword evidence="3 7" id="KW-0694">RNA-binding</keyword>
<dbReference type="InterPro" id="IPR057268">
    <property type="entry name" value="Ribosomal_L18"/>
</dbReference>
<organism evidence="8 9">
    <name type="scientific">Thermopolyspora flexuosa</name>
    <dbReference type="NCBI Taxonomy" id="103836"/>
    <lineage>
        <taxon>Bacteria</taxon>
        <taxon>Bacillati</taxon>
        <taxon>Actinomycetota</taxon>
        <taxon>Actinomycetes</taxon>
        <taxon>Streptosporangiales</taxon>
        <taxon>Streptosporangiaceae</taxon>
        <taxon>Thermopolyspora</taxon>
    </lineage>
</organism>
<reference evidence="8 9" key="1">
    <citation type="submission" date="2019-06" db="EMBL/GenBank/DDBJ databases">
        <title>Sequencing the genomes of 1000 actinobacteria strains.</title>
        <authorList>
            <person name="Klenk H.-P."/>
        </authorList>
    </citation>
    <scope>NUCLEOTIDE SEQUENCE [LARGE SCALE GENOMIC DNA]</scope>
    <source>
        <strain evidence="8 9">DSM 43186</strain>
    </source>
</reference>
<keyword evidence="2 7" id="KW-0699">rRNA-binding</keyword>
<dbReference type="GO" id="GO:0006412">
    <property type="term" value="P:translation"/>
    <property type="evidence" value="ECO:0007669"/>
    <property type="project" value="UniProtKB-UniRule"/>
</dbReference>
<dbReference type="PANTHER" id="PTHR12899:SF3">
    <property type="entry name" value="LARGE RIBOSOMAL SUBUNIT PROTEIN UL18M"/>
    <property type="match status" value="1"/>
</dbReference>
<proteinExistence type="inferred from homology"/>
<evidence type="ECO:0000256" key="3">
    <source>
        <dbReference type="ARBA" id="ARBA00022884"/>
    </source>
</evidence>
<sequence length="128" mass="14387">MAFTYGKVRKRTAPRTVARLRRHRRVRKKVMGTAERPRVVVNRTTRHMWVQVIDDTVGHTLLSVSTLDPSLRDAEGTKTDKARKVGALLAERAKARGIQKVVFDRGGYRYAGRIAALADSAREGGLEF</sequence>
<dbReference type="CDD" id="cd00432">
    <property type="entry name" value="Ribosomal_L18_L5e"/>
    <property type="match status" value="1"/>
</dbReference>
<dbReference type="NCBIfam" id="TIGR00060">
    <property type="entry name" value="L18_bact"/>
    <property type="match status" value="1"/>
</dbReference>
<name>A0A543J2L6_9ACTN</name>
<dbReference type="FunFam" id="3.30.420.100:FF:000001">
    <property type="entry name" value="50S ribosomal protein L18"/>
    <property type="match status" value="1"/>
</dbReference>
<keyword evidence="5 7" id="KW-0687">Ribonucleoprotein</keyword>
<dbReference type="GO" id="GO:0022625">
    <property type="term" value="C:cytosolic large ribosomal subunit"/>
    <property type="evidence" value="ECO:0007669"/>
    <property type="project" value="TreeGrafter"/>
</dbReference>
<comment type="function">
    <text evidence="7">This is one of the proteins that bind and probably mediate the attachment of the 5S RNA into the large ribosomal subunit, where it forms part of the central protuberance.</text>
</comment>
<dbReference type="PANTHER" id="PTHR12899">
    <property type="entry name" value="39S RIBOSOMAL PROTEIN L18, MITOCHONDRIAL"/>
    <property type="match status" value="1"/>
</dbReference>
<dbReference type="SUPFAM" id="SSF53137">
    <property type="entry name" value="Translational machinery components"/>
    <property type="match status" value="1"/>
</dbReference>
<gene>
    <name evidence="7" type="primary">rplR</name>
    <name evidence="8" type="ORF">FHX40_3819</name>
</gene>
<comment type="similarity">
    <text evidence="1 7">Belongs to the universal ribosomal protein uL18 family.</text>
</comment>
<dbReference type="Gene3D" id="3.30.420.100">
    <property type="match status" value="1"/>
</dbReference>
<comment type="caution">
    <text evidence="8">The sequence shown here is derived from an EMBL/GenBank/DDBJ whole genome shotgun (WGS) entry which is preliminary data.</text>
</comment>
<keyword evidence="4 7" id="KW-0689">Ribosomal protein</keyword>
<dbReference type="AlphaFoldDB" id="A0A543J2L6"/>
<dbReference type="GO" id="GO:0008097">
    <property type="term" value="F:5S rRNA binding"/>
    <property type="evidence" value="ECO:0007669"/>
    <property type="project" value="TreeGrafter"/>
</dbReference>
<evidence type="ECO:0000256" key="6">
    <source>
        <dbReference type="ARBA" id="ARBA00035197"/>
    </source>
</evidence>
<evidence type="ECO:0000256" key="4">
    <source>
        <dbReference type="ARBA" id="ARBA00022980"/>
    </source>
</evidence>
<dbReference type="Proteomes" id="UP000319213">
    <property type="component" value="Unassembled WGS sequence"/>
</dbReference>
<dbReference type="InterPro" id="IPR005484">
    <property type="entry name" value="Ribosomal_uL18_bac/plant/anim"/>
</dbReference>
<evidence type="ECO:0000313" key="9">
    <source>
        <dbReference type="Proteomes" id="UP000319213"/>
    </source>
</evidence>
<protein>
    <recommendedName>
        <fullName evidence="6 7">Large ribosomal subunit protein uL18</fullName>
    </recommendedName>
</protein>
<accession>A0A543J2L6</accession>
<dbReference type="RefSeq" id="WP_142260853.1">
    <property type="nucleotide sequence ID" value="NZ_BMPV01000009.1"/>
</dbReference>